<dbReference type="Proteomes" id="UP001567538">
    <property type="component" value="Unassembled WGS sequence"/>
</dbReference>
<name>A0ABD1IIK0_SALDI</name>
<protein>
    <submittedName>
        <fullName evidence="1">Coatomer subunit gamma-like isoform X1</fullName>
    </submittedName>
</protein>
<dbReference type="InterPro" id="IPR011989">
    <property type="entry name" value="ARM-like"/>
</dbReference>
<dbReference type="Gene3D" id="1.25.10.10">
    <property type="entry name" value="Leucine-rich Repeat Variant"/>
    <property type="match status" value="1"/>
</dbReference>
<dbReference type="SUPFAM" id="SSF48371">
    <property type="entry name" value="ARM repeat"/>
    <property type="match status" value="1"/>
</dbReference>
<dbReference type="EMBL" id="JBEAFC010000002">
    <property type="protein sequence ID" value="KAL1568265.1"/>
    <property type="molecule type" value="Genomic_DNA"/>
</dbReference>
<comment type="caution">
    <text evidence="1">The sequence shown here is derived from an EMBL/GenBank/DDBJ whole genome shotgun (WGS) entry which is preliminary data.</text>
</comment>
<evidence type="ECO:0000313" key="2">
    <source>
        <dbReference type="Proteomes" id="UP001567538"/>
    </source>
</evidence>
<proteinExistence type="predicted"/>
<dbReference type="AlphaFoldDB" id="A0ABD1IIK0"/>
<dbReference type="PANTHER" id="PTHR10261:SF0">
    <property type="entry name" value="COATOMER SUBUNIT GAMMA-2"/>
    <property type="match status" value="1"/>
</dbReference>
<organism evidence="1 2">
    <name type="scientific">Salvia divinorum</name>
    <name type="common">Maria pastora</name>
    <name type="synonym">Diviner's sage</name>
    <dbReference type="NCBI Taxonomy" id="28513"/>
    <lineage>
        <taxon>Eukaryota</taxon>
        <taxon>Viridiplantae</taxon>
        <taxon>Streptophyta</taxon>
        <taxon>Embryophyta</taxon>
        <taxon>Tracheophyta</taxon>
        <taxon>Spermatophyta</taxon>
        <taxon>Magnoliopsida</taxon>
        <taxon>eudicotyledons</taxon>
        <taxon>Gunneridae</taxon>
        <taxon>Pentapetalae</taxon>
        <taxon>asterids</taxon>
        <taxon>lamiids</taxon>
        <taxon>Lamiales</taxon>
        <taxon>Lamiaceae</taxon>
        <taxon>Nepetoideae</taxon>
        <taxon>Mentheae</taxon>
        <taxon>Salviinae</taxon>
        <taxon>Salvia</taxon>
        <taxon>Salvia subgen. Calosphace</taxon>
    </lineage>
</organism>
<keyword evidence="2" id="KW-1185">Reference proteome</keyword>
<sequence length="373" mass="42618">MWWPCMKRDNDRSTKKDCSWSVIEKHAVLTEVRGFGDPHFDKTRCLQIIKKLLYLLNQGEIFTKSEAAAILSSAVNLYRIFALDEVSLVTSSLLKDVNTGNVAYRANAIRLLYHITNDTSLNKVVKFLYEALCDDNPTLQIASLVCAINLVKRDPRMVITLDQVYPETTVYTIGKHVQFHAIYLEFVSMQMGEVRRMGYYYFIWKKLSRLSSWSFSPLGACILTRGIRQATRARSICGTNDIYNEYIRSCIHDKDKMVAIEGFRSLEGVAGMGSIQLKADIDVMRLILRSHKPLLRFSAFRALQKVGIAHKVVLTTPEDHILIGLDVNSCKLYKEEVKHRDDEAEAEQISQVIKSQSFTVKEASTHHCNLRSR</sequence>
<dbReference type="PANTHER" id="PTHR10261">
    <property type="entry name" value="COATOMER SUBUNIT GAMMA"/>
    <property type="match status" value="1"/>
</dbReference>
<accession>A0ABD1IIK0</accession>
<gene>
    <name evidence="1" type="ORF">AAHA92_03655</name>
</gene>
<dbReference type="InterPro" id="IPR016024">
    <property type="entry name" value="ARM-type_fold"/>
</dbReference>
<reference evidence="1 2" key="1">
    <citation type="submission" date="2024-06" db="EMBL/GenBank/DDBJ databases">
        <title>A chromosome level genome sequence of Diviner's sage (Salvia divinorum).</title>
        <authorList>
            <person name="Ford S.A."/>
            <person name="Ro D.-K."/>
            <person name="Ness R.W."/>
            <person name="Phillips M.A."/>
        </authorList>
    </citation>
    <scope>NUCLEOTIDE SEQUENCE [LARGE SCALE GENOMIC DNA]</scope>
    <source>
        <strain evidence="1">SAF-2024a</strain>
        <tissue evidence="1">Leaf</tissue>
    </source>
</reference>
<evidence type="ECO:0000313" key="1">
    <source>
        <dbReference type="EMBL" id="KAL1568265.1"/>
    </source>
</evidence>
<dbReference type="InterPro" id="IPR017106">
    <property type="entry name" value="Coatomer_gsu"/>
</dbReference>